<name>A0ACB9QV65_9MYRT</name>
<dbReference type="Proteomes" id="UP001057402">
    <property type="component" value="Chromosome 5"/>
</dbReference>
<sequence length="121" mass="13557">MLRSICGDKSKQWDFALSQAEFAYNSAVHSALGRSPFSVVYQKVPQHALDLIPLLKDNKKSSAAEDLAEQIQATRKQVKERLEVTNGKYKRIADKNRRERVFSEGDQGFWGNVSSLNEGAG</sequence>
<evidence type="ECO:0000313" key="1">
    <source>
        <dbReference type="EMBL" id="KAI4370469.1"/>
    </source>
</evidence>
<keyword evidence="2" id="KW-1185">Reference proteome</keyword>
<accession>A0ACB9QV65</accession>
<evidence type="ECO:0000313" key="2">
    <source>
        <dbReference type="Proteomes" id="UP001057402"/>
    </source>
</evidence>
<comment type="caution">
    <text evidence="1">The sequence shown here is derived from an EMBL/GenBank/DDBJ whole genome shotgun (WGS) entry which is preliminary data.</text>
</comment>
<reference evidence="2" key="1">
    <citation type="journal article" date="2023" name="Front. Plant Sci.">
        <title>Chromosomal-level genome assembly of Melastoma candidum provides insights into trichome evolution.</title>
        <authorList>
            <person name="Zhong Y."/>
            <person name="Wu W."/>
            <person name="Sun C."/>
            <person name="Zou P."/>
            <person name="Liu Y."/>
            <person name="Dai S."/>
            <person name="Zhou R."/>
        </authorList>
    </citation>
    <scope>NUCLEOTIDE SEQUENCE [LARGE SCALE GENOMIC DNA]</scope>
</reference>
<protein>
    <submittedName>
        <fullName evidence="1">Uncharacterized protein</fullName>
    </submittedName>
</protein>
<gene>
    <name evidence="1" type="ORF">MLD38_018822</name>
</gene>
<organism evidence="1 2">
    <name type="scientific">Melastoma candidum</name>
    <dbReference type="NCBI Taxonomy" id="119954"/>
    <lineage>
        <taxon>Eukaryota</taxon>
        <taxon>Viridiplantae</taxon>
        <taxon>Streptophyta</taxon>
        <taxon>Embryophyta</taxon>
        <taxon>Tracheophyta</taxon>
        <taxon>Spermatophyta</taxon>
        <taxon>Magnoliopsida</taxon>
        <taxon>eudicotyledons</taxon>
        <taxon>Gunneridae</taxon>
        <taxon>Pentapetalae</taxon>
        <taxon>rosids</taxon>
        <taxon>malvids</taxon>
        <taxon>Myrtales</taxon>
        <taxon>Melastomataceae</taxon>
        <taxon>Melastomatoideae</taxon>
        <taxon>Melastomateae</taxon>
        <taxon>Melastoma</taxon>
    </lineage>
</organism>
<dbReference type="EMBL" id="CM042884">
    <property type="protein sequence ID" value="KAI4370469.1"/>
    <property type="molecule type" value="Genomic_DNA"/>
</dbReference>
<proteinExistence type="predicted"/>